<sequence>MMLTFPEFIDYAGTFVFAISGIRLAAAARVDLFGSVVIGIVTSVGGGTIRDLLLNATPFWMEDPKYFITILVALGFVVIFRNRLVRLENTFFIFDTIGLGMFTLVGIEKTLLFGQPYWVAMTLGMITGIAGGITRDILINEVPLIFRKEIYAGACIVGGLAYALFDAFAITSNWADVACVTTVIVIRTLAIKYQLGLPVIEADQPDESNT</sequence>
<keyword evidence="6 7" id="KW-0472">Membrane</keyword>
<comment type="caution">
    <text evidence="9">The sequence shown here is derived from an EMBL/GenBank/DDBJ whole genome shotgun (WGS) entry which is preliminary data.</text>
</comment>
<keyword evidence="5 7" id="KW-1133">Transmembrane helix</keyword>
<dbReference type="Pfam" id="PF03458">
    <property type="entry name" value="Gly_transporter"/>
    <property type="match status" value="2"/>
</dbReference>
<evidence type="ECO:0000256" key="6">
    <source>
        <dbReference type="ARBA" id="ARBA00023136"/>
    </source>
</evidence>
<comment type="subcellular location">
    <subcellularLocation>
        <location evidence="1">Cell membrane</location>
        <topology evidence="1">Multi-pass membrane protein</topology>
    </subcellularLocation>
</comment>
<protein>
    <submittedName>
        <fullName evidence="9">Trimeric intracellular cation channel family protein</fullName>
    </submittedName>
</protein>
<reference evidence="9 10" key="1">
    <citation type="submission" date="2022-11" db="EMBL/GenBank/DDBJ databases">
        <title>The characterization of three novel Bacteroidetes species and genomic analysis of their roles in tidal elemental geochemical cycles.</title>
        <authorList>
            <person name="Ma K."/>
        </authorList>
    </citation>
    <scope>NUCLEOTIDE SEQUENCE [LARGE SCALE GENOMIC DNA]</scope>
    <source>
        <strain evidence="9 10">M17</strain>
    </source>
</reference>
<organism evidence="9 10">
    <name type="scientific">Mangrovivirga halotolerans</name>
    <dbReference type="NCBI Taxonomy" id="2993936"/>
    <lineage>
        <taxon>Bacteria</taxon>
        <taxon>Pseudomonadati</taxon>
        <taxon>Bacteroidota</taxon>
        <taxon>Cytophagia</taxon>
        <taxon>Cytophagales</taxon>
        <taxon>Mangrovivirgaceae</taxon>
        <taxon>Mangrovivirga</taxon>
    </lineage>
</organism>
<dbReference type="EMBL" id="JAPFQN010000006">
    <property type="protein sequence ID" value="MCX2744376.1"/>
    <property type="molecule type" value="Genomic_DNA"/>
</dbReference>
<keyword evidence="3" id="KW-1003">Cell membrane</keyword>
<evidence type="ECO:0000256" key="7">
    <source>
        <dbReference type="SAM" id="Phobius"/>
    </source>
</evidence>
<feature type="transmembrane region" description="Helical" evidence="7">
    <location>
        <begin position="150"/>
        <end position="170"/>
    </location>
</feature>
<dbReference type="Proteomes" id="UP001209885">
    <property type="component" value="Unassembled WGS sequence"/>
</dbReference>
<evidence type="ECO:0000256" key="4">
    <source>
        <dbReference type="ARBA" id="ARBA00022692"/>
    </source>
</evidence>
<comment type="similarity">
    <text evidence="2">Belongs to the UPF0126 family.</text>
</comment>
<gene>
    <name evidence="9" type="ORF">OO013_10890</name>
</gene>
<keyword evidence="4 7" id="KW-0812">Transmembrane</keyword>
<feature type="transmembrane region" description="Helical" evidence="7">
    <location>
        <begin position="66"/>
        <end position="84"/>
    </location>
</feature>
<evidence type="ECO:0000313" key="9">
    <source>
        <dbReference type="EMBL" id="MCX2744376.1"/>
    </source>
</evidence>
<dbReference type="PANTHER" id="PTHR30506:SF3">
    <property type="entry name" value="UPF0126 INNER MEMBRANE PROTEIN YADS-RELATED"/>
    <property type="match status" value="1"/>
</dbReference>
<dbReference type="PANTHER" id="PTHR30506">
    <property type="entry name" value="INNER MEMBRANE PROTEIN"/>
    <property type="match status" value="1"/>
</dbReference>
<feature type="domain" description="Glycine transporter" evidence="8">
    <location>
        <begin position="8"/>
        <end position="81"/>
    </location>
</feature>
<accession>A0ABT3RRY5</accession>
<proteinExistence type="inferred from homology"/>
<feature type="domain" description="Glycine transporter" evidence="8">
    <location>
        <begin position="93"/>
        <end position="166"/>
    </location>
</feature>
<evidence type="ECO:0000256" key="1">
    <source>
        <dbReference type="ARBA" id="ARBA00004651"/>
    </source>
</evidence>
<feature type="transmembrane region" description="Helical" evidence="7">
    <location>
        <begin position="91"/>
        <end position="111"/>
    </location>
</feature>
<feature type="transmembrane region" description="Helical" evidence="7">
    <location>
        <begin position="117"/>
        <end position="138"/>
    </location>
</feature>
<dbReference type="InterPro" id="IPR005115">
    <property type="entry name" value="Gly_transporter"/>
</dbReference>
<keyword evidence="10" id="KW-1185">Reference proteome</keyword>
<evidence type="ECO:0000259" key="8">
    <source>
        <dbReference type="Pfam" id="PF03458"/>
    </source>
</evidence>
<evidence type="ECO:0000256" key="2">
    <source>
        <dbReference type="ARBA" id="ARBA00008193"/>
    </source>
</evidence>
<evidence type="ECO:0000256" key="3">
    <source>
        <dbReference type="ARBA" id="ARBA00022475"/>
    </source>
</evidence>
<evidence type="ECO:0000313" key="10">
    <source>
        <dbReference type="Proteomes" id="UP001209885"/>
    </source>
</evidence>
<name>A0ABT3RRY5_9BACT</name>
<dbReference type="RefSeq" id="WP_266056838.1">
    <property type="nucleotide sequence ID" value="NZ_JAPFQN010000006.1"/>
</dbReference>
<evidence type="ECO:0000256" key="5">
    <source>
        <dbReference type="ARBA" id="ARBA00022989"/>
    </source>
</evidence>